<accession>A0ACB8TZL6</accession>
<comment type="caution">
    <text evidence="1">The sequence shown here is derived from an EMBL/GenBank/DDBJ whole genome shotgun (WGS) entry which is preliminary data.</text>
</comment>
<reference evidence="1" key="1">
    <citation type="journal article" date="2021" name="Environ. Microbiol.">
        <title>Gene family expansions and transcriptome signatures uncover fungal adaptations to wood decay.</title>
        <authorList>
            <person name="Hage H."/>
            <person name="Miyauchi S."/>
            <person name="Viragh M."/>
            <person name="Drula E."/>
            <person name="Min B."/>
            <person name="Chaduli D."/>
            <person name="Navarro D."/>
            <person name="Favel A."/>
            <person name="Norest M."/>
            <person name="Lesage-Meessen L."/>
            <person name="Balint B."/>
            <person name="Merenyi Z."/>
            <person name="de Eugenio L."/>
            <person name="Morin E."/>
            <person name="Martinez A.T."/>
            <person name="Baldrian P."/>
            <person name="Stursova M."/>
            <person name="Martinez M.J."/>
            <person name="Novotny C."/>
            <person name="Magnuson J.K."/>
            <person name="Spatafora J.W."/>
            <person name="Maurice S."/>
            <person name="Pangilinan J."/>
            <person name="Andreopoulos W."/>
            <person name="LaButti K."/>
            <person name="Hundley H."/>
            <person name="Na H."/>
            <person name="Kuo A."/>
            <person name="Barry K."/>
            <person name="Lipzen A."/>
            <person name="Henrissat B."/>
            <person name="Riley R."/>
            <person name="Ahrendt S."/>
            <person name="Nagy L.G."/>
            <person name="Grigoriev I.V."/>
            <person name="Martin F."/>
            <person name="Rosso M.N."/>
        </authorList>
    </citation>
    <scope>NUCLEOTIDE SEQUENCE</scope>
    <source>
        <strain evidence="1">CBS 384.51</strain>
    </source>
</reference>
<protein>
    <submittedName>
        <fullName evidence="1">Peptidase M28</fullName>
    </submittedName>
</protein>
<sequence>MCSFLSLLIAFALLSSVACAGITTAPAGEVAARADTSQCAVDAIWPPGPGSPLQSQPVQKDLEDILSQIDPDRVKAIITKLVSFGTRHTLSSQTDPVRGIGAARDWIAAQMREFAAAARKGTIVTVDVPSYIQQPTGSILFAVNISNIITTIQGVDEPDRVYIITGHYDSRVSSVDNFTDDAPGADDDASGVAVAMELARIMATRPPPRATIMLGAVAGEEQGLFGSTFFAQEMKDAGKDVQGMFTNDIVGSPKGDDGFVDANGIRLFAQGIPSTENATQISKRVSVGGENDSPARQLARHAHEVASNPTTEMNVRVVYRADRFLRGGDHEPFLEQGFTAARFTEPHENFAHQHQDVRVDSTGKQFGDLIEFVDFNFIARVAKVNGAAIWSLAQAPGTPTNVKIDASVLTNNSTLTWDLDSSPAVAEYEIVWRPTEEPFWTNFIPVGLVTKATVDISKDNAILGVRAVGKNGYKSPASFPFPA</sequence>
<dbReference type="Proteomes" id="UP001055072">
    <property type="component" value="Unassembled WGS sequence"/>
</dbReference>
<dbReference type="EMBL" id="MU274918">
    <property type="protein sequence ID" value="KAI0087428.1"/>
    <property type="molecule type" value="Genomic_DNA"/>
</dbReference>
<keyword evidence="2" id="KW-1185">Reference proteome</keyword>
<organism evidence="1 2">
    <name type="scientific">Irpex rosettiformis</name>
    <dbReference type="NCBI Taxonomy" id="378272"/>
    <lineage>
        <taxon>Eukaryota</taxon>
        <taxon>Fungi</taxon>
        <taxon>Dikarya</taxon>
        <taxon>Basidiomycota</taxon>
        <taxon>Agaricomycotina</taxon>
        <taxon>Agaricomycetes</taxon>
        <taxon>Polyporales</taxon>
        <taxon>Irpicaceae</taxon>
        <taxon>Irpex</taxon>
    </lineage>
</organism>
<gene>
    <name evidence="1" type="ORF">BDY19DRAFT_893270</name>
</gene>
<name>A0ACB8TZL6_9APHY</name>
<proteinExistence type="predicted"/>
<evidence type="ECO:0000313" key="2">
    <source>
        <dbReference type="Proteomes" id="UP001055072"/>
    </source>
</evidence>
<evidence type="ECO:0000313" key="1">
    <source>
        <dbReference type="EMBL" id="KAI0087428.1"/>
    </source>
</evidence>